<reference evidence="2 3" key="1">
    <citation type="submission" date="2018-12" db="EMBL/GenBank/DDBJ databases">
        <authorList>
            <person name="Tiukova I."/>
            <person name="Dainat J."/>
        </authorList>
    </citation>
    <scope>NUCLEOTIDE SEQUENCE [LARGE SCALE GENOMIC DNA]</scope>
</reference>
<gene>
    <name evidence="2" type="ORF">BRENAR_LOCUS5012</name>
</gene>
<name>A0A448YTP7_BRENA</name>
<protein>
    <submittedName>
        <fullName evidence="2">DEKNAAC105636</fullName>
    </submittedName>
</protein>
<sequence>MNSALNTKIHSECASPDSKEFSGHEFAAHNSPKFLYLAADERTPYVIPHVSPTSPSFQPVESGKTVVAPTSL</sequence>
<feature type="region of interest" description="Disordered" evidence="1">
    <location>
        <begin position="1"/>
        <end position="24"/>
    </location>
</feature>
<organism evidence="2 3">
    <name type="scientific">Brettanomyces naardenensis</name>
    <name type="common">Yeast</name>
    <dbReference type="NCBI Taxonomy" id="13370"/>
    <lineage>
        <taxon>Eukaryota</taxon>
        <taxon>Fungi</taxon>
        <taxon>Dikarya</taxon>
        <taxon>Ascomycota</taxon>
        <taxon>Saccharomycotina</taxon>
        <taxon>Pichiomycetes</taxon>
        <taxon>Pichiales</taxon>
        <taxon>Pichiaceae</taxon>
        <taxon>Brettanomyces</taxon>
    </lineage>
</organism>
<keyword evidence="3" id="KW-1185">Reference proteome</keyword>
<evidence type="ECO:0000256" key="1">
    <source>
        <dbReference type="SAM" id="MobiDB-lite"/>
    </source>
</evidence>
<evidence type="ECO:0000313" key="2">
    <source>
        <dbReference type="EMBL" id="VEU24284.1"/>
    </source>
</evidence>
<accession>A0A448YTP7</accession>
<proteinExistence type="predicted"/>
<dbReference type="Proteomes" id="UP000290900">
    <property type="component" value="Unassembled WGS sequence"/>
</dbReference>
<evidence type="ECO:0000313" key="3">
    <source>
        <dbReference type="Proteomes" id="UP000290900"/>
    </source>
</evidence>
<dbReference type="EMBL" id="CAACVR010000076">
    <property type="protein sequence ID" value="VEU24284.1"/>
    <property type="molecule type" value="Genomic_DNA"/>
</dbReference>
<feature type="region of interest" description="Disordered" evidence="1">
    <location>
        <begin position="52"/>
        <end position="72"/>
    </location>
</feature>
<dbReference type="AlphaFoldDB" id="A0A448YTP7"/>
<dbReference type="InParanoid" id="A0A448YTP7"/>